<dbReference type="AlphaFoldDB" id="A0A2T5TWS3"/>
<dbReference type="EMBL" id="QAYE01000016">
    <property type="protein sequence ID" value="PTW43671.1"/>
    <property type="molecule type" value="Genomic_DNA"/>
</dbReference>
<dbReference type="InterPro" id="IPR050194">
    <property type="entry name" value="Glycosyltransferase_grp1"/>
</dbReference>
<dbReference type="GO" id="GO:0016757">
    <property type="term" value="F:glycosyltransferase activity"/>
    <property type="evidence" value="ECO:0007669"/>
    <property type="project" value="TreeGrafter"/>
</dbReference>
<dbReference type="PANTHER" id="PTHR45947">
    <property type="entry name" value="SULFOQUINOVOSYL TRANSFERASE SQD2"/>
    <property type="match status" value="1"/>
</dbReference>
<evidence type="ECO:0000259" key="1">
    <source>
        <dbReference type="Pfam" id="PF13439"/>
    </source>
</evidence>
<dbReference type="CDD" id="cd03814">
    <property type="entry name" value="GT4-like"/>
    <property type="match status" value="1"/>
</dbReference>
<comment type="caution">
    <text evidence="2">The sequence shown here is derived from an EMBL/GenBank/DDBJ whole genome shotgun (WGS) entry which is preliminary data.</text>
</comment>
<dbReference type="OrthoDB" id="5490290at2"/>
<protein>
    <submittedName>
        <fullName evidence="2">Glycosyltransferase involved in cell wall biosynthesis</fullName>
    </submittedName>
</protein>
<dbReference type="SUPFAM" id="SSF53756">
    <property type="entry name" value="UDP-Glycosyltransferase/glycogen phosphorylase"/>
    <property type="match status" value="1"/>
</dbReference>
<evidence type="ECO:0000313" key="3">
    <source>
        <dbReference type="Proteomes" id="UP000244013"/>
    </source>
</evidence>
<keyword evidence="2" id="KW-0808">Transferase</keyword>
<name>A0A2T5TWS3_9SPHN</name>
<reference evidence="2 3" key="1">
    <citation type="submission" date="2018-04" db="EMBL/GenBank/DDBJ databases">
        <title>Genomic Encyclopedia of Type Strains, Phase III (KMG-III): the genomes of soil and plant-associated and newly described type strains.</title>
        <authorList>
            <person name="Whitman W."/>
        </authorList>
    </citation>
    <scope>NUCLEOTIDE SEQUENCE [LARGE SCALE GENOMIC DNA]</scope>
    <source>
        <strain evidence="2 3">MA-olki</strain>
    </source>
</reference>
<gene>
    <name evidence="2" type="ORF">C8J25_11632</name>
</gene>
<dbReference type="Pfam" id="PF13439">
    <property type="entry name" value="Glyco_transf_4"/>
    <property type="match status" value="1"/>
</dbReference>
<dbReference type="Proteomes" id="UP000244013">
    <property type="component" value="Unassembled WGS sequence"/>
</dbReference>
<dbReference type="RefSeq" id="WP_107955947.1">
    <property type="nucleotide sequence ID" value="NZ_QAYE01000016.1"/>
</dbReference>
<feature type="domain" description="Glycosyltransferase subfamily 4-like N-terminal" evidence="1">
    <location>
        <begin position="38"/>
        <end position="203"/>
    </location>
</feature>
<accession>A0A2T5TWS3</accession>
<dbReference type="InterPro" id="IPR028098">
    <property type="entry name" value="Glyco_trans_4-like_N"/>
</dbReference>
<dbReference type="PANTHER" id="PTHR45947:SF3">
    <property type="entry name" value="SULFOQUINOVOSYL TRANSFERASE SQD2"/>
    <property type="match status" value="1"/>
</dbReference>
<proteinExistence type="predicted"/>
<organism evidence="2 3">
    <name type="scientific">Sphingomonas faeni</name>
    <dbReference type="NCBI Taxonomy" id="185950"/>
    <lineage>
        <taxon>Bacteria</taxon>
        <taxon>Pseudomonadati</taxon>
        <taxon>Pseudomonadota</taxon>
        <taxon>Alphaproteobacteria</taxon>
        <taxon>Sphingomonadales</taxon>
        <taxon>Sphingomonadaceae</taxon>
        <taxon>Sphingomonas</taxon>
    </lineage>
</organism>
<dbReference type="Pfam" id="PF13692">
    <property type="entry name" value="Glyco_trans_1_4"/>
    <property type="match status" value="1"/>
</dbReference>
<sequence>MFDTLRPFRRPATLSAPAIFDVPRRVALFSGNYNYLRDGANQALNRLVAYLECRGTDVRVYSPTSDTPAFEPAGTLVSVPSVRIPGRGEYRLGLGLSAELRRDVQAFRPDIVHVSAPDWTGVAAQRLARTIDVPVVASLHTRFETYAQFYGAGLIRPAMERHLDRFYRSSDMILVPTAPIADEFAEQGFADRTRLWGRGVDRDQFSGRHRNLAWRRSHGFQDDDVVVLFFGRLVREKGTALFADIVDRITTSGVAIRPLIVGDGPERRWLAKRLANARLTGSLSGDELGRAVASADIFVNPSITEAFGNVTLEAMASGLPSVCVDIPSGRNLLRKGTGMFYAPDDIDGAVAAVRRLAVFSDLRSTMTRAARAASEEYSWDKASKMVMDAYRALLNQEHGETVPTARPLTRSISG</sequence>
<evidence type="ECO:0000313" key="2">
    <source>
        <dbReference type="EMBL" id="PTW43671.1"/>
    </source>
</evidence>
<dbReference type="Gene3D" id="3.40.50.2000">
    <property type="entry name" value="Glycogen Phosphorylase B"/>
    <property type="match status" value="2"/>
</dbReference>
<dbReference type="GeneID" id="91007802"/>